<dbReference type="AlphaFoldDB" id="A0A2K2U361"/>
<dbReference type="InterPro" id="IPR011989">
    <property type="entry name" value="ARM-like"/>
</dbReference>
<dbReference type="Gene3D" id="1.25.10.10">
    <property type="entry name" value="Leucine-rich Repeat Variant"/>
    <property type="match status" value="1"/>
</dbReference>
<keyword evidence="2" id="KW-1185">Reference proteome</keyword>
<dbReference type="Proteomes" id="UP000236488">
    <property type="component" value="Unassembled WGS sequence"/>
</dbReference>
<proteinExistence type="predicted"/>
<accession>A0A2K2U361</accession>
<dbReference type="EMBL" id="PPEL01000074">
    <property type="protein sequence ID" value="PNV64692.1"/>
    <property type="molecule type" value="Genomic_DNA"/>
</dbReference>
<organism evidence="1 2">
    <name type="scientific">Rubneribacter badeniensis</name>
    <dbReference type="NCBI Taxonomy" id="2070688"/>
    <lineage>
        <taxon>Bacteria</taxon>
        <taxon>Bacillati</taxon>
        <taxon>Actinomycetota</taxon>
        <taxon>Coriobacteriia</taxon>
        <taxon>Eggerthellales</taxon>
        <taxon>Eggerthellaceae</taxon>
        <taxon>Rubneribacter</taxon>
    </lineage>
</organism>
<dbReference type="SUPFAM" id="SSF48371">
    <property type="entry name" value="ARM repeat"/>
    <property type="match status" value="1"/>
</dbReference>
<evidence type="ECO:0000313" key="2">
    <source>
        <dbReference type="Proteomes" id="UP000236488"/>
    </source>
</evidence>
<comment type="caution">
    <text evidence="1">The sequence shown here is derived from an EMBL/GenBank/DDBJ whole genome shotgun (WGS) entry which is preliminary data.</text>
</comment>
<dbReference type="RefSeq" id="WP_087196734.1">
    <property type="nucleotide sequence ID" value="NZ_PPEL01000074.1"/>
</dbReference>
<protein>
    <recommendedName>
        <fullName evidence="3">HEAT repeat domain-containing protein</fullName>
    </recommendedName>
</protein>
<reference evidence="1 2" key="1">
    <citation type="journal article" date="2018" name="Int. J. Syst. Evol. Microbiol.">
        <title>Rubneribacter badeniensis gen. nov., sp. nov. and Enteroscipio rubneri gen. nov., sp. nov., new members of the Eggerthellaceae isolated from human faeces.</title>
        <authorList>
            <person name="Danylec N."/>
            <person name="Gobl A."/>
            <person name="Stoll D.A."/>
            <person name="Hetzer B."/>
            <person name="Kulling S.E."/>
            <person name="Huch M."/>
        </authorList>
    </citation>
    <scope>NUCLEOTIDE SEQUENCE [LARGE SCALE GENOMIC DNA]</scope>
    <source>
        <strain evidence="1 2">ResAG-85</strain>
    </source>
</reference>
<evidence type="ECO:0008006" key="3">
    <source>
        <dbReference type="Google" id="ProtNLM"/>
    </source>
</evidence>
<dbReference type="InterPro" id="IPR016024">
    <property type="entry name" value="ARM-type_fold"/>
</dbReference>
<gene>
    <name evidence="1" type="ORF">C2L80_10515</name>
</gene>
<sequence>MSEKTQGAKSIAEEAFGNERKFKQLIDALSGPSRRDRQNAAAALAFFSKDHPDLMTSHAGALVDALNRPEAQTRWECLDILTLLVDYDSRACDKAIPGAETALFDEGSGPLRLAALRFLCKLGSTTEARSERVWPLIDEAIQCYHGDLEFSDMLSAVTDFSIGNLSLQVKKELAARMAFDASNGRGALKRRARQILDNVNES</sequence>
<evidence type="ECO:0000313" key="1">
    <source>
        <dbReference type="EMBL" id="PNV64692.1"/>
    </source>
</evidence>
<name>A0A2K2U361_9ACTN</name>